<organism evidence="2 3">
    <name type="scientific">Acrasis kona</name>
    <dbReference type="NCBI Taxonomy" id="1008807"/>
    <lineage>
        <taxon>Eukaryota</taxon>
        <taxon>Discoba</taxon>
        <taxon>Heterolobosea</taxon>
        <taxon>Tetramitia</taxon>
        <taxon>Eutetramitia</taxon>
        <taxon>Acrasidae</taxon>
        <taxon>Acrasis</taxon>
    </lineage>
</organism>
<name>A0AAW2Z4H2_9EUKA</name>
<evidence type="ECO:0000256" key="1">
    <source>
        <dbReference type="SAM" id="Phobius"/>
    </source>
</evidence>
<evidence type="ECO:0000313" key="2">
    <source>
        <dbReference type="EMBL" id="KAL0484355.1"/>
    </source>
</evidence>
<proteinExistence type="predicted"/>
<dbReference type="EMBL" id="JAOPGA020001036">
    <property type="protein sequence ID" value="KAL0484355.1"/>
    <property type="molecule type" value="Genomic_DNA"/>
</dbReference>
<dbReference type="Proteomes" id="UP001431209">
    <property type="component" value="Unassembled WGS sequence"/>
</dbReference>
<keyword evidence="3" id="KW-1185">Reference proteome</keyword>
<accession>A0AAW2Z4H2</accession>
<comment type="caution">
    <text evidence="2">The sequence shown here is derived from an EMBL/GenBank/DDBJ whole genome shotgun (WGS) entry which is preliminary data.</text>
</comment>
<dbReference type="AlphaFoldDB" id="A0AAW2Z4H2"/>
<sequence length="296" mass="34040">MNFLQSRGEILPMYVTGKKSQKRLYYLVGLVVIFLIFIVFFTHNRGREITIIQSSSEPLSLDTLIMVPCHAIYTGGDVTSAQSWILEEYQKDSNQHLIFISHIEEGIKLLSRNKDALLVFSGGMTRANSNGKSEAGGYWDVAREKIEDESVRSRIVTEDFARDSFENLLFSLARFYEMTLKWPSKIVTVGFEFKRKRFEDLHRKALTWPVDKFQYVGIDPVSAVDVEKARKGELQNSFLPFSDDLYGCRSSLLKKRISRNPYRRTAPYKLSVPSMSALFDWCPDGDEIYGGKLPWI</sequence>
<feature type="transmembrane region" description="Helical" evidence="1">
    <location>
        <begin position="24"/>
        <end position="43"/>
    </location>
</feature>
<keyword evidence="1" id="KW-1133">Transmembrane helix</keyword>
<reference evidence="2 3" key="1">
    <citation type="submission" date="2024-03" db="EMBL/GenBank/DDBJ databases">
        <title>The Acrasis kona genome and developmental transcriptomes reveal deep origins of eukaryotic multicellular pathways.</title>
        <authorList>
            <person name="Sheikh S."/>
            <person name="Fu C.-J."/>
            <person name="Brown M.W."/>
            <person name="Baldauf S.L."/>
        </authorList>
    </citation>
    <scope>NUCLEOTIDE SEQUENCE [LARGE SCALE GENOMIC DNA]</scope>
    <source>
        <strain evidence="2 3">ATCC MYA-3509</strain>
    </source>
</reference>
<keyword evidence="1" id="KW-0472">Membrane</keyword>
<evidence type="ECO:0000313" key="3">
    <source>
        <dbReference type="Proteomes" id="UP001431209"/>
    </source>
</evidence>
<dbReference type="GO" id="GO:0005737">
    <property type="term" value="C:cytoplasm"/>
    <property type="evidence" value="ECO:0007669"/>
    <property type="project" value="TreeGrafter"/>
</dbReference>
<protein>
    <recommendedName>
        <fullName evidence="4">DUF218 domain-containing protein</fullName>
    </recommendedName>
</protein>
<evidence type="ECO:0008006" key="4">
    <source>
        <dbReference type="Google" id="ProtNLM"/>
    </source>
</evidence>
<dbReference type="PANTHER" id="PTHR28110:SF1">
    <property type="entry name" value="TRANSMEMBRANE PROTEIN"/>
    <property type="match status" value="1"/>
</dbReference>
<dbReference type="PANTHER" id="PTHR28110">
    <property type="entry name" value="TRANSMEMBRANE PROTEIN"/>
    <property type="match status" value="1"/>
</dbReference>
<keyword evidence="1" id="KW-0812">Transmembrane</keyword>
<gene>
    <name evidence="2" type="ORF">AKO1_004995</name>
</gene>
<dbReference type="InterPro" id="IPR055323">
    <property type="entry name" value="C57A10.07/YOR238W"/>
</dbReference>